<protein>
    <recommendedName>
        <fullName evidence="3">Lipoprotein</fullName>
    </recommendedName>
</protein>
<dbReference type="Proteomes" id="UP000659698">
    <property type="component" value="Unassembled WGS sequence"/>
</dbReference>
<evidence type="ECO:0000313" key="1">
    <source>
        <dbReference type="EMBL" id="MBC3541385.1"/>
    </source>
</evidence>
<evidence type="ECO:0000313" key="2">
    <source>
        <dbReference type="Proteomes" id="UP000659698"/>
    </source>
</evidence>
<dbReference type="EMBL" id="JACOAF010000041">
    <property type="protein sequence ID" value="MBC3541385.1"/>
    <property type="molecule type" value="Genomic_DNA"/>
</dbReference>
<reference evidence="1 2" key="1">
    <citation type="journal article" date="2019" name="Int. J. Syst. Evol. Microbiol.">
        <title>Rufibacter sediminis sp. nov., isolated from freshwater lake sediment.</title>
        <authorList>
            <person name="Qu J.H."/>
            <person name="Zhang L.J."/>
            <person name="Fu Y.H."/>
            <person name="Li H.F."/>
        </authorList>
    </citation>
    <scope>NUCLEOTIDE SEQUENCE [LARGE SCALE GENOMIC DNA]</scope>
    <source>
        <strain evidence="1 2">H-1</strain>
    </source>
</reference>
<name>A0ABR6VW32_9BACT</name>
<keyword evidence="2" id="KW-1185">Reference proteome</keyword>
<accession>A0ABR6VW32</accession>
<organism evidence="1 2">
    <name type="scientific">Rufibacter sediminis</name>
    <dbReference type="NCBI Taxonomy" id="2762756"/>
    <lineage>
        <taxon>Bacteria</taxon>
        <taxon>Pseudomonadati</taxon>
        <taxon>Bacteroidota</taxon>
        <taxon>Cytophagia</taxon>
        <taxon>Cytophagales</taxon>
        <taxon>Hymenobacteraceae</taxon>
        <taxon>Rufibacter</taxon>
    </lineage>
</organism>
<gene>
    <name evidence="1" type="ORF">H7U12_16945</name>
</gene>
<dbReference type="Pfam" id="PF20329">
    <property type="entry name" value="DUF6624"/>
    <property type="match status" value="1"/>
</dbReference>
<proteinExistence type="predicted"/>
<sequence>MGKAFSSVILFFCVAMTACGQTEQRTSASIPYDSLRTELEKIYDTDQAVREGFDNVKEEDQNAFFRKMQQVDSVNQIQVLTILQQYGWLPKSKIGEKAADGLFLVVQHAPASVIRKYLPALKRMAQQGEASTTDAAMMEDQMLMFDAKKQIYGTQATSMGREDGRMVIWPIEDSKHVNERRKAAGFPDTVEENAKRLNAIYHPEEALPKKKHVFH</sequence>
<dbReference type="RefSeq" id="WP_186640203.1">
    <property type="nucleotide sequence ID" value="NZ_JACOAF010000041.1"/>
</dbReference>
<dbReference type="InterPro" id="IPR046732">
    <property type="entry name" value="DUF6624"/>
</dbReference>
<dbReference type="PROSITE" id="PS51257">
    <property type="entry name" value="PROKAR_LIPOPROTEIN"/>
    <property type="match status" value="1"/>
</dbReference>
<comment type="caution">
    <text evidence="1">The sequence shown here is derived from an EMBL/GenBank/DDBJ whole genome shotgun (WGS) entry which is preliminary data.</text>
</comment>
<evidence type="ECO:0008006" key="3">
    <source>
        <dbReference type="Google" id="ProtNLM"/>
    </source>
</evidence>